<dbReference type="InterPro" id="IPR037381">
    <property type="entry name" value="RFWD3"/>
</dbReference>
<evidence type="ECO:0000256" key="10">
    <source>
        <dbReference type="ARBA" id="ARBA00022786"/>
    </source>
</evidence>
<evidence type="ECO:0000256" key="7">
    <source>
        <dbReference type="ARBA" id="ARBA00022737"/>
    </source>
</evidence>
<dbReference type="Gene3D" id="3.30.40.10">
    <property type="entry name" value="Zinc/RING finger domain, C3HC4 (zinc finger)"/>
    <property type="match status" value="1"/>
</dbReference>
<evidence type="ECO:0000313" key="19">
    <source>
        <dbReference type="Proteomes" id="UP000276991"/>
    </source>
</evidence>
<dbReference type="PROSITE" id="PS50089">
    <property type="entry name" value="ZF_RING_2"/>
    <property type="match status" value="1"/>
</dbReference>
<dbReference type="GO" id="GO:0004842">
    <property type="term" value="F:ubiquitin-protein transferase activity"/>
    <property type="evidence" value="ECO:0007669"/>
    <property type="project" value="InterPro"/>
</dbReference>
<dbReference type="SUPFAM" id="SSF57850">
    <property type="entry name" value="RING/U-box"/>
    <property type="match status" value="1"/>
</dbReference>
<evidence type="ECO:0000256" key="9">
    <source>
        <dbReference type="ARBA" id="ARBA00022771"/>
    </source>
</evidence>
<keyword evidence="15" id="KW-0175">Coiled coil</keyword>
<keyword evidence="8" id="KW-0227">DNA damage</keyword>
<evidence type="ECO:0000256" key="5">
    <source>
        <dbReference type="ARBA" id="ARBA00022574"/>
    </source>
</evidence>
<evidence type="ECO:0000256" key="16">
    <source>
        <dbReference type="SAM" id="MobiDB-lite"/>
    </source>
</evidence>
<keyword evidence="4" id="KW-0963">Cytoplasm</keyword>
<comment type="pathway">
    <text evidence="3">Protein modification; protein ubiquitination.</text>
</comment>
<evidence type="ECO:0000256" key="4">
    <source>
        <dbReference type="ARBA" id="ARBA00022490"/>
    </source>
</evidence>
<feature type="region of interest" description="Disordered" evidence="16">
    <location>
        <begin position="69"/>
        <end position="88"/>
    </location>
</feature>
<dbReference type="InterPro" id="IPR056527">
    <property type="entry name" value="WD40_RFWD3"/>
</dbReference>
<evidence type="ECO:0000256" key="12">
    <source>
        <dbReference type="ARBA" id="ARBA00023204"/>
    </source>
</evidence>
<keyword evidence="7" id="KW-0677">Repeat</keyword>
<evidence type="ECO:0000256" key="1">
    <source>
        <dbReference type="ARBA" id="ARBA00004123"/>
    </source>
</evidence>
<accession>A0A498SN61</accession>
<dbReference type="EMBL" id="UPTC01000937">
    <property type="protein sequence ID" value="VBB30627.1"/>
    <property type="molecule type" value="Genomic_DNA"/>
</dbReference>
<feature type="coiled-coil region" evidence="15">
    <location>
        <begin position="182"/>
        <end position="243"/>
    </location>
</feature>
<evidence type="ECO:0000256" key="8">
    <source>
        <dbReference type="ARBA" id="ARBA00022763"/>
    </source>
</evidence>
<keyword evidence="13" id="KW-0539">Nucleus</keyword>
<reference evidence="18 19" key="1">
    <citation type="submission" date="2018-08" db="EMBL/GenBank/DDBJ databases">
        <authorList>
            <person name="Laetsch R D."/>
            <person name="Stevens L."/>
            <person name="Kumar S."/>
            <person name="Blaxter L. M."/>
        </authorList>
    </citation>
    <scope>NUCLEOTIDE SEQUENCE [LARGE SCALE GENOMIC DNA]</scope>
</reference>
<dbReference type="GO" id="GO:0005737">
    <property type="term" value="C:cytoplasm"/>
    <property type="evidence" value="ECO:0007669"/>
    <property type="project" value="UniProtKB-SubCell"/>
</dbReference>
<keyword evidence="9 14" id="KW-0863">Zinc-finger</keyword>
<dbReference type="SUPFAM" id="SSF69322">
    <property type="entry name" value="Tricorn protease domain 2"/>
    <property type="match status" value="1"/>
</dbReference>
<dbReference type="Gene3D" id="2.130.10.10">
    <property type="entry name" value="YVTN repeat-like/Quinoprotein amine dehydrogenase"/>
    <property type="match status" value="1"/>
</dbReference>
<sequence length="568" mass="65110">MASVQQNYDEDLIILEENNDNAIVPNEQSSHRVILESHSFIETEGAADFNQESEQSHYRVSRVILSSDEEDDDDNVNKKRRRRPSHSNGNGGHICFEFKRLMVMKRAIVPFVLKHIQFQVLTGKPRRVVCLKCGHLFGESCIERWIRTERAARCPQCKAKARLVDIRRLYVRAIKALDTTELECLKEANSVYKAENDSLRLENQRLKETIVKEEKCNTYKAEIERLNFENAQLRAIIALQEKRENKSQRMPLVAKMVKGAYFSLLTGPVIHLSSEPGSRSIDTNGDCLVVACKITADRREHTVIPVHNRKPRCCRFSPFNPEIVISTGEDNTLCVTSFSSLPRVQHRIPLPASGWCCCWLSEDDVAVGLINGRVLKFNLKDPAIEPFDITCNNGRLPIINLQFCVRRSSLFVTSLKECVLYHHMQPHVLISDEGSINSFCYDEESSNVMVTFAPSQHHETVTHTLYSLDIDSEQKELRYMHAYKSFSKKLTRVIRSAFWTTSHGQLSAVYDESNSHVVLYDWMRKCPAVVKRINDMVVDIKEIVSSDVQDFQLGCLSETAIYFLEARY</sequence>
<dbReference type="STRING" id="6277.A0A498SN61"/>
<dbReference type="Pfam" id="PF13639">
    <property type="entry name" value="zf-RING_2"/>
    <property type="match status" value="1"/>
</dbReference>
<dbReference type="PANTHER" id="PTHR16047:SF7">
    <property type="entry name" value="E3 UBIQUITIN-PROTEIN LIGASE RFWD3"/>
    <property type="match status" value="1"/>
</dbReference>
<dbReference type="PANTHER" id="PTHR16047">
    <property type="entry name" value="RFWD3 PROTEIN"/>
    <property type="match status" value="1"/>
</dbReference>
<evidence type="ECO:0000313" key="18">
    <source>
        <dbReference type="EMBL" id="VBB30627.1"/>
    </source>
</evidence>
<dbReference type="Proteomes" id="UP000276991">
    <property type="component" value="Unassembled WGS sequence"/>
</dbReference>
<comment type="subcellular location">
    <subcellularLocation>
        <location evidence="2">Cytoplasm</location>
    </subcellularLocation>
    <subcellularLocation>
        <location evidence="1">Nucleus</location>
    </subcellularLocation>
</comment>
<proteinExistence type="predicted"/>
<evidence type="ECO:0000256" key="14">
    <source>
        <dbReference type="PROSITE-ProRule" id="PRU00175"/>
    </source>
</evidence>
<keyword evidence="19" id="KW-1185">Reference proteome</keyword>
<dbReference type="Pfam" id="PF23419">
    <property type="entry name" value="WD40_RFWD3"/>
    <property type="match status" value="1"/>
</dbReference>
<dbReference type="GO" id="GO:0008270">
    <property type="term" value="F:zinc ion binding"/>
    <property type="evidence" value="ECO:0007669"/>
    <property type="project" value="UniProtKB-KW"/>
</dbReference>
<evidence type="ECO:0000256" key="13">
    <source>
        <dbReference type="ARBA" id="ARBA00023242"/>
    </source>
</evidence>
<organism evidence="18 19">
    <name type="scientific">Acanthocheilonema viteae</name>
    <name type="common">Filarial nematode worm</name>
    <name type="synonym">Dipetalonema viteae</name>
    <dbReference type="NCBI Taxonomy" id="6277"/>
    <lineage>
        <taxon>Eukaryota</taxon>
        <taxon>Metazoa</taxon>
        <taxon>Ecdysozoa</taxon>
        <taxon>Nematoda</taxon>
        <taxon>Chromadorea</taxon>
        <taxon>Rhabditida</taxon>
        <taxon>Spirurina</taxon>
        <taxon>Spiruromorpha</taxon>
        <taxon>Filarioidea</taxon>
        <taxon>Onchocercidae</taxon>
        <taxon>Acanthocheilonema</taxon>
    </lineage>
</organism>
<dbReference type="GO" id="GO:0016567">
    <property type="term" value="P:protein ubiquitination"/>
    <property type="evidence" value="ECO:0007669"/>
    <property type="project" value="InterPro"/>
</dbReference>
<protein>
    <recommendedName>
        <fullName evidence="17">RING-type domain-containing protein</fullName>
    </recommendedName>
</protein>
<evidence type="ECO:0000256" key="6">
    <source>
        <dbReference type="ARBA" id="ARBA00022679"/>
    </source>
</evidence>
<keyword evidence="11" id="KW-0862">Zinc</keyword>
<dbReference type="GO" id="GO:0005634">
    <property type="term" value="C:nucleus"/>
    <property type="evidence" value="ECO:0007669"/>
    <property type="project" value="UniProtKB-SubCell"/>
</dbReference>
<keyword evidence="12" id="KW-0234">DNA repair</keyword>
<dbReference type="InterPro" id="IPR013083">
    <property type="entry name" value="Znf_RING/FYVE/PHD"/>
</dbReference>
<keyword evidence="5" id="KW-0853">WD repeat</keyword>
<evidence type="ECO:0000256" key="15">
    <source>
        <dbReference type="SAM" id="Coils"/>
    </source>
</evidence>
<feature type="domain" description="RING-type" evidence="17">
    <location>
        <begin position="94"/>
        <end position="158"/>
    </location>
</feature>
<name>A0A498SN61_ACAVI</name>
<keyword evidence="6" id="KW-0808">Transferase</keyword>
<evidence type="ECO:0000256" key="2">
    <source>
        <dbReference type="ARBA" id="ARBA00004496"/>
    </source>
</evidence>
<keyword evidence="10" id="KW-0833">Ubl conjugation pathway</keyword>
<evidence type="ECO:0000256" key="3">
    <source>
        <dbReference type="ARBA" id="ARBA00004906"/>
    </source>
</evidence>
<evidence type="ECO:0000259" key="17">
    <source>
        <dbReference type="PROSITE" id="PS50089"/>
    </source>
</evidence>
<dbReference type="GO" id="GO:0036297">
    <property type="term" value="P:interstrand cross-link repair"/>
    <property type="evidence" value="ECO:0007669"/>
    <property type="project" value="InterPro"/>
</dbReference>
<keyword evidence="9 14" id="KW-0479">Metal-binding</keyword>
<dbReference type="AlphaFoldDB" id="A0A498SN61"/>
<evidence type="ECO:0000256" key="11">
    <source>
        <dbReference type="ARBA" id="ARBA00022833"/>
    </source>
</evidence>
<gene>
    <name evidence="18" type="ORF">NAV_LOCUS5418</name>
</gene>
<dbReference type="InterPro" id="IPR001841">
    <property type="entry name" value="Znf_RING"/>
</dbReference>
<dbReference type="InterPro" id="IPR015943">
    <property type="entry name" value="WD40/YVTN_repeat-like_dom_sf"/>
</dbReference>
<dbReference type="OrthoDB" id="5600418at2759"/>